<dbReference type="AlphaFoldDB" id="A0A9X1V6D3"/>
<proteinExistence type="predicted"/>
<organism evidence="1 2">
    <name type="scientific">Sulfoacidibacillus ferrooxidans</name>
    <dbReference type="NCBI Taxonomy" id="2005001"/>
    <lineage>
        <taxon>Bacteria</taxon>
        <taxon>Bacillati</taxon>
        <taxon>Bacillota</taxon>
        <taxon>Bacilli</taxon>
        <taxon>Bacillales</taxon>
        <taxon>Alicyclobacillaceae</taxon>
        <taxon>Sulfoacidibacillus</taxon>
    </lineage>
</organism>
<sequence length="36" mass="4132">MSLSLFLAPALFHHNPIKTVTKNSRFYPVDELTLET</sequence>
<evidence type="ECO:0000313" key="2">
    <source>
        <dbReference type="Proteomes" id="UP001139263"/>
    </source>
</evidence>
<reference evidence="1" key="1">
    <citation type="submission" date="2022-03" db="EMBL/GenBank/DDBJ databases">
        <title>Draft Genome Sequence of Firmicute Strain S0AB, a Heterotrophic Iron/Sulfur-Oxidizing Extreme Acidophile.</title>
        <authorList>
            <person name="Vergara E."/>
            <person name="Pakostova E."/>
            <person name="Johnson D.B."/>
            <person name="Holmes D.S."/>
        </authorList>
    </citation>
    <scope>NUCLEOTIDE SEQUENCE</scope>
    <source>
        <strain evidence="1">S0AB</strain>
    </source>
</reference>
<comment type="caution">
    <text evidence="1">The sequence shown here is derived from an EMBL/GenBank/DDBJ whole genome shotgun (WGS) entry which is preliminary data.</text>
</comment>
<dbReference type="EMBL" id="JALBUF010000001">
    <property type="protein sequence ID" value="MCI0182040.1"/>
    <property type="molecule type" value="Genomic_DNA"/>
</dbReference>
<evidence type="ECO:0000313" key="1">
    <source>
        <dbReference type="EMBL" id="MCI0182040.1"/>
    </source>
</evidence>
<protein>
    <submittedName>
        <fullName evidence="1">Uncharacterized protein</fullName>
    </submittedName>
</protein>
<dbReference type="Proteomes" id="UP001139263">
    <property type="component" value="Unassembled WGS sequence"/>
</dbReference>
<accession>A0A9X1V6D3</accession>
<name>A0A9X1V6D3_9BACL</name>
<keyword evidence="2" id="KW-1185">Reference proteome</keyword>
<gene>
    <name evidence="1" type="ORF">MM817_00291</name>
</gene>